<dbReference type="Pfam" id="PF02922">
    <property type="entry name" value="CBM_48"/>
    <property type="match status" value="1"/>
</dbReference>
<dbReference type="InterPro" id="IPR037439">
    <property type="entry name" value="Branching_enzy"/>
</dbReference>
<comment type="pathway">
    <text evidence="3 10">Glycan biosynthesis; glycogen biosynthesis.</text>
</comment>
<dbReference type="FunFam" id="2.60.40.1180:FF:000002">
    <property type="entry name" value="1,4-alpha-glucan branching enzyme GlgB"/>
    <property type="match status" value="1"/>
</dbReference>
<evidence type="ECO:0000313" key="14">
    <source>
        <dbReference type="EMBL" id="RFU63637.1"/>
    </source>
</evidence>
<evidence type="ECO:0000256" key="7">
    <source>
        <dbReference type="ARBA" id="ARBA00022679"/>
    </source>
</evidence>
<dbReference type="GO" id="GO:0004553">
    <property type="term" value="F:hydrolase activity, hydrolyzing O-glycosyl compounds"/>
    <property type="evidence" value="ECO:0007669"/>
    <property type="project" value="InterPro"/>
</dbReference>
<evidence type="ECO:0000256" key="8">
    <source>
        <dbReference type="ARBA" id="ARBA00023056"/>
    </source>
</evidence>
<dbReference type="EC" id="2.4.1.18" evidence="10"/>
<keyword evidence="7 10" id="KW-0808">Transferase</keyword>
<dbReference type="CDD" id="cd02855">
    <property type="entry name" value="E_set_GBE_prok_N"/>
    <property type="match status" value="1"/>
</dbReference>
<evidence type="ECO:0000256" key="12">
    <source>
        <dbReference type="SAM" id="MobiDB-lite"/>
    </source>
</evidence>
<comment type="function">
    <text evidence="2 10">Catalyzes the formation of the alpha-1,6-glucosidic linkages in glycogen by scission of a 1,4-alpha-linked oligosaccharide from growing alpha-1,4-glucan chains and the subsequent attachment of the oligosaccharide to the alpha-1,6 position.</text>
</comment>
<evidence type="ECO:0000256" key="5">
    <source>
        <dbReference type="ARBA" id="ARBA00022600"/>
    </source>
</evidence>
<dbReference type="UniPathway" id="UPA00164"/>
<dbReference type="InterPro" id="IPR044143">
    <property type="entry name" value="GlgB_N_E_set_prok"/>
</dbReference>
<dbReference type="EMBL" id="QVTE01000064">
    <property type="protein sequence ID" value="RFU63637.1"/>
    <property type="molecule type" value="Genomic_DNA"/>
</dbReference>
<dbReference type="Gene3D" id="3.20.20.80">
    <property type="entry name" value="Glycosidases"/>
    <property type="match status" value="1"/>
</dbReference>
<keyword evidence="15" id="KW-1185">Reference proteome</keyword>
<dbReference type="SMART" id="SM00642">
    <property type="entry name" value="Aamy"/>
    <property type="match status" value="1"/>
</dbReference>
<keyword evidence="9 10" id="KW-0119">Carbohydrate metabolism</keyword>
<protein>
    <recommendedName>
        <fullName evidence="10">1,4-alpha-glucan branching enzyme GlgB</fullName>
        <ecNumber evidence="10">2.4.1.18</ecNumber>
    </recommendedName>
    <alternativeName>
        <fullName evidence="10">1,4-alpha-D-glucan:1,4-alpha-D-glucan 6-glucosyl-transferase</fullName>
    </alternativeName>
    <alternativeName>
        <fullName evidence="10">Alpha-(1-&gt;4)-glucan branching enzyme</fullName>
    </alternativeName>
    <alternativeName>
        <fullName evidence="10">Glycogen branching enzyme</fullName>
        <shortName evidence="10">BE</shortName>
    </alternativeName>
</protein>
<keyword evidence="6 10" id="KW-0328">Glycosyltransferase</keyword>
<dbReference type="GO" id="GO:0005829">
    <property type="term" value="C:cytosol"/>
    <property type="evidence" value="ECO:0007669"/>
    <property type="project" value="TreeGrafter"/>
</dbReference>
<comment type="subunit">
    <text evidence="10">Monomer.</text>
</comment>
<dbReference type="SUPFAM" id="SSF51011">
    <property type="entry name" value="Glycosyl hydrolase domain"/>
    <property type="match status" value="1"/>
</dbReference>
<feature type="active site" description="Nucleophile" evidence="10 11">
    <location>
        <position position="311"/>
    </location>
</feature>
<dbReference type="GO" id="GO:0043169">
    <property type="term" value="F:cation binding"/>
    <property type="evidence" value="ECO:0007669"/>
    <property type="project" value="InterPro"/>
</dbReference>
<dbReference type="FunFam" id="3.20.20.80:FF:000003">
    <property type="entry name" value="1,4-alpha-glucan branching enzyme GlgB"/>
    <property type="match status" value="1"/>
</dbReference>
<keyword evidence="5 10" id="KW-0321">Glycogen metabolism</keyword>
<dbReference type="InterPro" id="IPR006047">
    <property type="entry name" value="GH13_cat_dom"/>
</dbReference>
<reference evidence="14 15" key="1">
    <citation type="submission" date="2018-08" db="EMBL/GenBank/DDBJ databases">
        <title>Bacillus chawlae sp. nov., Bacillus glennii sp. nov., and Bacillus saganii sp. nov. Isolated from the Vehicle Assembly Building at Kennedy Space Center where the Viking Spacecraft were Assembled.</title>
        <authorList>
            <person name="Seuylemezian A."/>
            <person name="Vaishampayan P."/>
        </authorList>
    </citation>
    <scope>NUCLEOTIDE SEQUENCE [LARGE SCALE GENOMIC DNA]</scope>
    <source>
        <strain evidence="14 15">V47-23a</strain>
    </source>
</reference>
<dbReference type="GO" id="GO:0003844">
    <property type="term" value="F:1,4-alpha-glucan branching enzyme activity"/>
    <property type="evidence" value="ECO:0007669"/>
    <property type="project" value="UniProtKB-UniRule"/>
</dbReference>
<evidence type="ECO:0000256" key="3">
    <source>
        <dbReference type="ARBA" id="ARBA00004964"/>
    </source>
</evidence>
<dbReference type="NCBIfam" id="NF003811">
    <property type="entry name" value="PRK05402.1"/>
    <property type="match status" value="1"/>
</dbReference>
<evidence type="ECO:0000256" key="6">
    <source>
        <dbReference type="ARBA" id="ARBA00022676"/>
    </source>
</evidence>
<dbReference type="HAMAP" id="MF_00685">
    <property type="entry name" value="GlgB"/>
    <property type="match status" value="1"/>
</dbReference>
<gene>
    <name evidence="10 14" type="primary">glgB</name>
    <name evidence="14" type="ORF">D0469_19495</name>
</gene>
<evidence type="ECO:0000256" key="2">
    <source>
        <dbReference type="ARBA" id="ARBA00002953"/>
    </source>
</evidence>
<keyword evidence="8 10" id="KW-0320">Glycogen biosynthesis</keyword>
<dbReference type="PANTHER" id="PTHR43651:SF3">
    <property type="entry name" value="1,4-ALPHA-GLUCAN-BRANCHING ENZYME"/>
    <property type="match status" value="1"/>
</dbReference>
<dbReference type="Gene3D" id="2.60.40.10">
    <property type="entry name" value="Immunoglobulins"/>
    <property type="match status" value="1"/>
</dbReference>
<evidence type="ECO:0000256" key="1">
    <source>
        <dbReference type="ARBA" id="ARBA00000826"/>
    </source>
</evidence>
<accession>A0A372LCF5</accession>
<proteinExistence type="inferred from homology"/>
<dbReference type="InterPro" id="IPR013783">
    <property type="entry name" value="Ig-like_fold"/>
</dbReference>
<dbReference type="InterPro" id="IPR006048">
    <property type="entry name" value="A-amylase/branching_C"/>
</dbReference>
<dbReference type="Proteomes" id="UP000264541">
    <property type="component" value="Unassembled WGS sequence"/>
</dbReference>
<evidence type="ECO:0000256" key="11">
    <source>
        <dbReference type="PIRSR" id="PIRSR000463-1"/>
    </source>
</evidence>
<organism evidence="14 15">
    <name type="scientific">Peribacillus saganii</name>
    <dbReference type="NCBI Taxonomy" id="2303992"/>
    <lineage>
        <taxon>Bacteria</taxon>
        <taxon>Bacillati</taxon>
        <taxon>Bacillota</taxon>
        <taxon>Bacilli</taxon>
        <taxon>Bacillales</taxon>
        <taxon>Bacillaceae</taxon>
        <taxon>Peribacillus</taxon>
    </lineage>
</organism>
<sequence length="648" mass="75628">MNTLEKGFPTDYEIHLFHEGNLNEAYKLFGSHLVEQGGTVHTRFCIWAPHARKVRLAGSFNNWDAEGYDLMRINDEGIWFISVPFNASGALYKYEIETGDGRILLKADPYAFYAEVRPNTASIVHSIEGYEWQEKQWQRKKKTDSFSNPMAIYEMHFGSWKIKQDGSLYSYREMADEIIPYVKERGFTYIEILPLIEHPFDLSWGYQGTGYFAPTSRYGTPQDFMYFVDRCHQSGIGVILDWVPGHFCKDAHGLYMLDGEPVYEYRDQRDRENLVWGTANFDLGKTEVQSFLISNARFWIEHYHIDGFRVDAVANIIYWPGGDEKGENPFAISFLKKLNGAVKKYNPHFLMMAEDSTDWPNVTTQTEYGGLGFDYKWNMGWMNDVLKYMEASPELRSNLHHKLTFSLMYAFSEKFVLPFSHDEVVHGKRSLLDKMPGHYEEKFSQLRLLYGYMIAHPGKKLLFMGGEFGQFAEWKDKEQLDWNLFEYGMHQKMDAYTKELLFFYKRSKALYELDNDPSGFQWIDVNNNEQSVLSFIRKGTKEEDFLIIVCNFRNHSYSDYKVGVPENREYREVLNSDREVYGGSGHTNKKVLKSHTGFFHGNPFYISMNVPPYGISILRPVQKRREQKQNGENKMRSNVIGGRKGEQA</sequence>
<evidence type="ECO:0000256" key="4">
    <source>
        <dbReference type="ARBA" id="ARBA00009000"/>
    </source>
</evidence>
<dbReference type="PIRSF" id="PIRSF000463">
    <property type="entry name" value="GlgB"/>
    <property type="match status" value="1"/>
</dbReference>
<dbReference type="CDD" id="cd11322">
    <property type="entry name" value="AmyAc_Glg_BE"/>
    <property type="match status" value="1"/>
</dbReference>
<feature type="domain" description="Glycosyl hydrolase family 13 catalytic" evidence="13">
    <location>
        <begin position="154"/>
        <end position="497"/>
    </location>
</feature>
<dbReference type="OrthoDB" id="9800174at2"/>
<dbReference type="SUPFAM" id="SSF51445">
    <property type="entry name" value="(Trans)glycosidases"/>
    <property type="match status" value="1"/>
</dbReference>
<dbReference type="Pfam" id="PF00128">
    <property type="entry name" value="Alpha-amylase"/>
    <property type="match status" value="2"/>
</dbReference>
<feature type="active site" description="Proton donor" evidence="10 11">
    <location>
        <position position="354"/>
    </location>
</feature>
<comment type="similarity">
    <text evidence="4 10">Belongs to the glycosyl hydrolase 13 family. GlgB subfamily.</text>
</comment>
<dbReference type="InterPro" id="IPR017853">
    <property type="entry name" value="GH"/>
</dbReference>
<name>A0A372LCF5_9BACI</name>
<comment type="caution">
    <text evidence="14">The sequence shown here is derived from an EMBL/GenBank/DDBJ whole genome shotgun (WGS) entry which is preliminary data.</text>
</comment>
<feature type="compositionally biased region" description="Basic and acidic residues" evidence="12">
    <location>
        <begin position="623"/>
        <end position="635"/>
    </location>
</feature>
<dbReference type="InterPro" id="IPR004193">
    <property type="entry name" value="Glyco_hydro_13_N"/>
</dbReference>
<dbReference type="NCBIfam" id="NF008967">
    <property type="entry name" value="PRK12313.1"/>
    <property type="match status" value="1"/>
</dbReference>
<dbReference type="Gene3D" id="2.60.40.1180">
    <property type="entry name" value="Golgi alpha-mannosidase II"/>
    <property type="match status" value="1"/>
</dbReference>
<dbReference type="AlphaFoldDB" id="A0A372LCF5"/>
<feature type="region of interest" description="Disordered" evidence="12">
    <location>
        <begin position="623"/>
        <end position="648"/>
    </location>
</feature>
<comment type="catalytic activity">
    <reaction evidence="1 10">
        <text>Transfers a segment of a (1-&gt;4)-alpha-D-glucan chain to a primary hydroxy group in a similar glucan chain.</text>
        <dbReference type="EC" id="2.4.1.18"/>
    </reaction>
</comment>
<dbReference type="NCBIfam" id="TIGR01515">
    <property type="entry name" value="branching_enzym"/>
    <property type="match status" value="1"/>
</dbReference>
<dbReference type="InterPro" id="IPR013780">
    <property type="entry name" value="Glyco_hydro_b"/>
</dbReference>
<evidence type="ECO:0000256" key="10">
    <source>
        <dbReference type="HAMAP-Rule" id="MF_00685"/>
    </source>
</evidence>
<evidence type="ECO:0000313" key="15">
    <source>
        <dbReference type="Proteomes" id="UP000264541"/>
    </source>
</evidence>
<evidence type="ECO:0000259" key="13">
    <source>
        <dbReference type="SMART" id="SM00642"/>
    </source>
</evidence>
<dbReference type="InterPro" id="IPR006407">
    <property type="entry name" value="GlgB"/>
</dbReference>
<evidence type="ECO:0000256" key="9">
    <source>
        <dbReference type="ARBA" id="ARBA00023277"/>
    </source>
</evidence>
<dbReference type="GO" id="GO:0005978">
    <property type="term" value="P:glycogen biosynthetic process"/>
    <property type="evidence" value="ECO:0007669"/>
    <property type="project" value="UniProtKB-UniRule"/>
</dbReference>
<dbReference type="PANTHER" id="PTHR43651">
    <property type="entry name" value="1,4-ALPHA-GLUCAN-BRANCHING ENZYME"/>
    <property type="match status" value="1"/>
</dbReference>
<dbReference type="Pfam" id="PF02806">
    <property type="entry name" value="Alpha-amylase_C"/>
    <property type="match status" value="1"/>
</dbReference>